<protein>
    <submittedName>
        <fullName evidence="1">START domain-containing protein</fullName>
    </submittedName>
</protein>
<sequence>SEPSSEWLQPGLNDKPKTSLLHAIVDLLCVFGKDLHLPQATWPKHPEVVSRDAKLGAEIPVTDETTDATRKYSSKRFLPELGETVTENWVSITSDFININIMNNSHMSSECVYVANKSLGSDHMIMHMFPASMTRMELFNLVRRSLNGHSVDCTRYGVAVPIKAFRLSMDKATSQIPFMWSIMESHSKE</sequence>
<evidence type="ECO:0000313" key="1">
    <source>
        <dbReference type="WBParaSite" id="MCU_011186-RA"/>
    </source>
</evidence>
<organism evidence="1">
    <name type="scientific">Mesocestoides corti</name>
    <name type="common">Flatworm</name>
    <dbReference type="NCBI Taxonomy" id="53468"/>
    <lineage>
        <taxon>Eukaryota</taxon>
        <taxon>Metazoa</taxon>
        <taxon>Spiralia</taxon>
        <taxon>Lophotrochozoa</taxon>
        <taxon>Platyhelminthes</taxon>
        <taxon>Cestoda</taxon>
        <taxon>Eucestoda</taxon>
        <taxon>Cyclophyllidea</taxon>
        <taxon>Mesocestoididae</taxon>
        <taxon>Mesocestoides</taxon>
    </lineage>
</organism>
<dbReference type="WBParaSite" id="MCU_011186-RA">
    <property type="protein sequence ID" value="MCU_011186-RA"/>
    <property type="gene ID" value="MCU_011186"/>
</dbReference>
<dbReference type="AlphaFoldDB" id="A0A5K3FSD5"/>
<dbReference type="Gene3D" id="2.60.200.40">
    <property type="match status" value="1"/>
</dbReference>
<accession>A0A5K3FSD5</accession>
<reference evidence="1" key="1">
    <citation type="submission" date="2019-11" db="UniProtKB">
        <authorList>
            <consortium name="WormBaseParasite"/>
        </authorList>
    </citation>
    <scope>IDENTIFICATION</scope>
</reference>
<name>A0A5K3FSD5_MESCO</name>
<proteinExistence type="predicted"/>